<feature type="compositionally biased region" description="Polar residues" evidence="2">
    <location>
        <begin position="1830"/>
        <end position="1843"/>
    </location>
</feature>
<feature type="compositionally biased region" description="Basic and acidic residues" evidence="2">
    <location>
        <begin position="2467"/>
        <end position="2502"/>
    </location>
</feature>
<feature type="region of interest" description="Disordered" evidence="2">
    <location>
        <begin position="2758"/>
        <end position="2864"/>
    </location>
</feature>
<feature type="region of interest" description="Disordered" evidence="2">
    <location>
        <begin position="3725"/>
        <end position="3857"/>
    </location>
</feature>
<feature type="compositionally biased region" description="Basic and acidic residues" evidence="2">
    <location>
        <begin position="2146"/>
        <end position="2156"/>
    </location>
</feature>
<dbReference type="Pfam" id="PF15232">
    <property type="entry name" value="DUF4585"/>
    <property type="match status" value="1"/>
</dbReference>
<reference evidence="4" key="1">
    <citation type="submission" date="2025-08" db="UniProtKB">
        <authorList>
            <consortium name="Ensembl"/>
        </authorList>
    </citation>
    <scope>IDENTIFICATION</scope>
</reference>
<dbReference type="PANTHER" id="PTHR33775:SF2">
    <property type="entry name" value="CARDIAC-ENRICHED FHL2-INTERACTING PROTEIN"/>
    <property type="match status" value="1"/>
</dbReference>
<feature type="compositionally biased region" description="Basic and acidic residues" evidence="2">
    <location>
        <begin position="1172"/>
        <end position="1221"/>
    </location>
</feature>
<feature type="region of interest" description="Disordered" evidence="2">
    <location>
        <begin position="361"/>
        <end position="384"/>
    </location>
</feature>
<feature type="region of interest" description="Disordered" evidence="2">
    <location>
        <begin position="3104"/>
        <end position="3562"/>
    </location>
</feature>
<accession>A0A8P4KKT7</accession>
<dbReference type="Gene3D" id="2.160.20.80">
    <property type="entry name" value="E3 ubiquitin-protein ligase SopA"/>
    <property type="match status" value="2"/>
</dbReference>
<feature type="compositionally biased region" description="Basic and acidic residues" evidence="2">
    <location>
        <begin position="2263"/>
        <end position="2278"/>
    </location>
</feature>
<feature type="compositionally biased region" description="Basic and acidic residues" evidence="2">
    <location>
        <begin position="1057"/>
        <end position="1084"/>
    </location>
</feature>
<feature type="compositionally biased region" description="Polar residues" evidence="2">
    <location>
        <begin position="2125"/>
        <end position="2145"/>
    </location>
</feature>
<feature type="compositionally biased region" description="Basic and acidic residues" evidence="2">
    <location>
        <begin position="1141"/>
        <end position="1165"/>
    </location>
</feature>
<dbReference type="Ensembl" id="ENSDLAT00005086910.1">
    <property type="protein sequence ID" value="ENSDLAP00005078505.1"/>
    <property type="gene ID" value="ENSDLAG00005033503.1"/>
</dbReference>
<feature type="compositionally biased region" description="Polar residues" evidence="2">
    <location>
        <begin position="2579"/>
        <end position="2594"/>
    </location>
</feature>
<evidence type="ECO:0000313" key="5">
    <source>
        <dbReference type="Proteomes" id="UP000694389"/>
    </source>
</evidence>
<feature type="region of interest" description="Disordered" evidence="2">
    <location>
        <begin position="398"/>
        <end position="432"/>
    </location>
</feature>
<dbReference type="GO" id="GO:0070886">
    <property type="term" value="P:positive regulation of calcineurin-NFAT signaling cascade"/>
    <property type="evidence" value="ECO:0007669"/>
    <property type="project" value="TreeGrafter"/>
</dbReference>
<feature type="region of interest" description="Disordered" evidence="2">
    <location>
        <begin position="3989"/>
        <end position="4026"/>
    </location>
</feature>
<feature type="compositionally biased region" description="Basic and acidic residues" evidence="2">
    <location>
        <begin position="1740"/>
        <end position="1752"/>
    </location>
</feature>
<feature type="region of interest" description="Disordered" evidence="2">
    <location>
        <begin position="2334"/>
        <end position="2511"/>
    </location>
</feature>
<evidence type="ECO:0000256" key="1">
    <source>
        <dbReference type="SAM" id="Coils"/>
    </source>
</evidence>
<name>A0A8P4KKT7_DICLA</name>
<keyword evidence="5" id="KW-1185">Reference proteome</keyword>
<feature type="compositionally biased region" description="Basic residues" evidence="2">
    <location>
        <begin position="8"/>
        <end position="19"/>
    </location>
</feature>
<dbReference type="OMA" id="QRTGMFK"/>
<evidence type="ECO:0000259" key="3">
    <source>
        <dbReference type="Pfam" id="PF15232"/>
    </source>
</evidence>
<dbReference type="GO" id="GO:0030018">
    <property type="term" value="C:Z disc"/>
    <property type="evidence" value="ECO:0007669"/>
    <property type="project" value="TreeGrafter"/>
</dbReference>
<feature type="compositionally biased region" description="Polar residues" evidence="2">
    <location>
        <begin position="3496"/>
        <end position="3506"/>
    </location>
</feature>
<sequence>MTSVEKRRSGRKSGGHRKHSDGGYSDTSSGGSFLDETDREVSNLTDRAFRSLCIGDEAVYNDSDLCSSSPCTQRDRQLAFSQSGQDGDREDREREELKRAAHESFSLRVQQYGQDWIHGGMYGAEIHRDPQWEVYGERTQGRVSATFQHSFVETSQQEESLREEQLSFLSNGATELNSQQRRSRSRVSSLIRAFNSEGQRDGAGMDGQLRDWNDETSWDKSALMSIQRELSEFSTSYQQNFNSGHFPSAGPFSSRDTNFYSSDVAAVAQMNSASSFMRSSHSKHSMSAQVNCNSNFFIHSEFSPFKLWRDHNRFPFQQGEVSGFMHCSEFPKWYETPMYKELSMEAQPQGPYRFEERSIRHPRNNLAPMVPPTPSRSTSTSTMLQRSLAVEKRCESELAGHFPHRKRTQSLGTNRLPSQRPSTASPTIEMSRRVQDTISSVKALQQKIKMMTEQNITTGMIANQEAVLYSNDNLIPFGNNTVAPNAVSSNTSTTPFNISQLLTPLVHANQEVETSEVPQYAVSPQPVEHPPVRAESRGATPDIRSSYKSRATSLLFNLKDNRKRVKSTYSPTKFKGLDTPEKNKQPSVQEPRDTVIDIPDFPDAGIQFPQVEESIRTNSASHQYGNQYHNPGLPLTTLNSQPATAHAGQYSEYTSSNYQTAQMQSEMVHHSGFTDFIPGNYASNQLANGQNLHEDLLSFTPYKQGMIDNVETLGGDVYRLKPPYTTTEAPRLNADNNQTREYLISKANTEQHFNETVGREFTKVDRYQQLKENKHDYSNVSSQDRWRQTNSQDTENFRLKTAISPWKQEINTSMEKDQLAQAYQRAAAIKEELNLPRDKYGEHEHEKTELRESFGVETSHKKTGLVSPIISNQLPQYAPFSNDTVENPAYYGQQQPGTLEDKYTLRKYYGLKENEMKDNYLTQNYNRQTAQEYRNQPTIVSNKDTPMLMQETAHRKTIPKGNEMQSLQPTQAKPKFEHNMQKNSLSNPDNASAPTMANPPEHRQFVEVKAEQAMTDHIKAQHAQAELAKSQNWAQVEQPKLESARLILAGQTGSEKVKPELTEQERVNQAKAEHIKDKKRKEEQTQQSIEKQPEWVREEEIKGEKTRVQKVTQEPKNITEEVRSEHMREEQGEQVKAQQAEAERLKEEHIKTELAKTEQAEEARIKQANTEQARKERIKAEQREEDRVRAAQVERERMEAEQIRTEKVKAEQAEAQRKAEQAKLQQIKEQQAKAEQAKLEQMKEQQAKAEQAKLQQIKEQQAKAEQAKLQQIKEQQAKAEQAKLQQIKEQQAKAEQAKLEQMKEQQAKAEQAKLEQMKEQQAKAEQAKLQQMKEQQAKAEQAKLQQMKEQQAKAEQAKLEQMKEQQAKAEQAKLEQIKEQQAKAEQAKLEQMKEQQAKAEQAKLQQIKEQQAKAEQAKLQQMKEQQAKAEQAKLQQMKEQQAKAEQAKLEQMKGQQAKAEQAKLEQMKEQQAKAEQAKLEQIKEQQAKAKQAKLQQIKEQQAKAEQAKLEQMKEQQAKAEQAKLQQMKEQQAKAEQAKLEQMKEQQAKAEQAKLEQMKEQQAKAEQAKLEQMKEQQAKAEQAKLQQMKEQQAKAEQAKLEQIKEQQAKAEQAKLEQMKEQQAKAEQAKLEQMKEQQAKAEQAKLEQMKEQQAKAEQAKLEQMKEQQAKAEQAKLQQIKEQQAKAEQEKTKIVEGDLIQAVQVIAEPPTTQMSKAEEEKVEDRKAEQAKLKQTKVELAKAELTKTDNMQERSAKPTAKLTLTQQVKSEPDKVEQVKTELAKTKAELAKIKEKMRGEQKVRNTILTKEDGIKKDVPLKVNTSKNEKKEYKNQDQATQMHQQSTDQAIRGTSEYNYLREKYGFTDTTSTNRNKLSAVGIDSTNDANETPGACLDKVEIVTDSNDKSKDKHSPTSRFATANMENKEEIGSIKSSEVAESHYVYSESSKEFKLSGADYLPTSTGRANSDTATDKVRDDCVEKSEKCDPLKQPGVSQQRDADLVKPPPLERKPKSTEHSAGPGKDSHFNPPRALSHKERAQTKQEILTSKIKAHAEKEISAIKEKGFAIRDGFTSKMSTKQLAGSQTFSIRQKPQSQEVHKKHESTMSSNNTPKHLMKPSGIQTEPVKSVSPPSTASIPVKSAATTSQLVDHSQKQVPKEPTKSSTNVPKLPREAKQTGSYTTSTDEGLVENHKNENQSGIKSPMQNKEQTPPKNKQGNPESNHGENSGKLKEGLQDNPSANYDHLNKQKADPSQVTAQVEAEISKPMTTEKAESKHEAVREDSAPSLNLVFAQNETPVVDDSLQITGIMVIVRERTPSVNDGQRNNDTQEQMNAKVKECSSSELDTCNPSSDLELSKANKSSKEVKGVKVKDKIVQDTPTVKKDQTKVGMNNHPKNMQETSTLDIRQNNGSETVTVKRTNLQQPSLSTNARPQRETQLQEPLAEKGVPSTVTVPAKNKVSAETQPVLYKQDTVARETKDDTNKTPKESSTKGIKKDDVKSNTEEKNAPKRQTAHINESFIAKMVNTGIDHTSSSNRADAENLIKHDPHPPVKEDTTTAINPSKSKNIDGQNAPLPEEKRHDSISPKQVNKTSPSNQFTENRNRHVSPKHPHKETLIGENNQSDDNVHIGIIAIRVVPAEAEKNNLKMAGKHPVTTVPSGAIADNEHKLVASHSREEKVNTEDGKPEKVNKSGKSVDESKIQPMVGDYFQVQGVAETNNDPQNSANVGDTSDAVLKGGELPVLQPNKAVISKELCNEGKNEVFTLDQSKMKTMESSSASVQDENMKRENRETKDNLASKQSDRPTERQTNKNVKTEAGQAIHNRKQHTENQSSFAARERQTSRNSHPTRENTVKEKPEVKPKPKERASTIPEISAIADYARLKVIVSEDQANNVQEFPPNKKEGFFPLIQTRHSRRPVFTADPQDLSVKEKSLPNKTEISSKVNKEPKPLVFPITEKEHQRTGMFKLGDKERQEKMCLDAKTSEDVLDTGAKHIQRTVTGTGVQVAGTDTQRVCPVDQHQPNDPPMQATTSSSTVNRSKNTSVSQHLKPLDSSNEKPEELSPKDERIPYLDKNSHPPSTLGQVYNIEERKQTAKIGEARTEKLRQEMLATQHEETTAKQSRASGTEVKTRAEDMKIKHIIEESRASLAEEERRAARREEERRAREREDIAVRIKERREKQREAERRAEEERKAKQAEEDRAAQKEEEMRAKQREEERRVKEMEEKRRIKIEEERRVKLRDEEERMKENEERRRAKQQEERAALEEQQRRAHEEQQRRAAQEEQQRRATKEEQQRRAALEEQQRRAHEEQQRRAAQEEQQRRATKEEQQRRAALEEQQRRAHEEQQRRAAKEEQQRRAAQISEEERIKQIQEQKKTEQQIQKQRSERQRREEWMRTQREEEEMRAVHKDKQAKEEKTRLLEESQAALKEEEKRVARERTLSQREDESRAKEEEKLAAYREKDKAAQIEEQKRSAQRLDALQYYAITSADLERKPRGRQLCSPLPSQRRNNPSGLESAEDSHIRSFRPHAPTSPAPSLPRSNTSSPALGAKPLMFKVKDNTTRGSSLTKSVKPRFHKNLVEDFRVGSPIGSERAEEEQELMRHSAVTPVHYDTGSNRLAAIKESSPFHLSSSQEYTAPLPHYRPYSRRSIVLDEDDSRSVISNMSEDVESYATSAADLADIRGLYDYERPESACSFSSDVSRSLGKPPAVPPKSEKALRRAKRLTTRRIKKELTKADGPAAVEKPLQEVSGIPSSSSSSITEVRSSNRHAVASPHFSPPVTLTHAPALGSSLPSSHTEHQSSHSSFYASPHATGPISLPAASPHATAPISIPVTSPHATGPASHPAAPKTVADVPSSPTLHHANHPAPVTQYHVESSYPQSYPMTQRKVLQDLGSGQYFVVDVPVPVKTKTFFDPETGKYVQLNVRESAQSTSRPQPQPQPQQTYIQPQRQPQIQVKPQQQPLSQDSPAGKPLVLYQGYHGYPQGYQPAAINSVHHNRSSAPATLHQDQQPTRESHSYGYPAPEMGQNSEEHRYSPEKTPYMDTVNDTDKTYNTVYSTHGPCESFPECDTNSQLAGSSICENDNSAHSRYQPRDIITMSELEDFMDLSDW</sequence>
<feature type="region of interest" description="Disordered" evidence="2">
    <location>
        <begin position="1057"/>
        <end position="1591"/>
    </location>
</feature>
<feature type="compositionally biased region" description="Basic and acidic residues" evidence="2">
    <location>
        <begin position="3356"/>
        <end position="3465"/>
    </location>
</feature>
<feature type="region of interest" description="Disordered" evidence="2">
    <location>
        <begin position="3007"/>
        <end position="3091"/>
    </location>
</feature>
<gene>
    <name evidence="4" type="primary">cunh10orf71</name>
</gene>
<feature type="compositionally biased region" description="Polar residues" evidence="2">
    <location>
        <begin position="2767"/>
        <end position="2776"/>
    </location>
</feature>
<feature type="compositionally biased region" description="Basic and acidic residues" evidence="2">
    <location>
        <begin position="1230"/>
        <end position="1251"/>
    </location>
</feature>
<feature type="compositionally biased region" description="Basic and acidic residues" evidence="2">
    <location>
        <begin position="1530"/>
        <end position="1581"/>
    </location>
</feature>
<feature type="region of interest" description="Disordered" evidence="2">
    <location>
        <begin position="1604"/>
        <end position="1664"/>
    </location>
</feature>
<feature type="compositionally biased region" description="Polar residues" evidence="2">
    <location>
        <begin position="2077"/>
        <end position="2091"/>
    </location>
</feature>
<feature type="region of interest" description="Disordered" evidence="2">
    <location>
        <begin position="2077"/>
        <end position="2278"/>
    </location>
</feature>
<feature type="compositionally biased region" description="Basic and acidic residues" evidence="2">
    <location>
        <begin position="1440"/>
        <end position="1451"/>
    </location>
</feature>
<keyword evidence="1" id="KW-0175">Coiled coil</keyword>
<dbReference type="CTD" id="103185851"/>
<feature type="coiled-coil region" evidence="1">
    <location>
        <begin position="1771"/>
        <end position="1798"/>
    </location>
</feature>
<feature type="domain" description="DUF4585" evidence="3">
    <location>
        <begin position="3874"/>
        <end position="3938"/>
    </location>
</feature>
<feature type="compositionally biased region" description="Basic and acidic residues" evidence="2">
    <location>
        <begin position="1460"/>
        <end position="1487"/>
    </location>
</feature>
<evidence type="ECO:0000256" key="2">
    <source>
        <dbReference type="SAM" id="MobiDB-lite"/>
    </source>
</evidence>
<feature type="compositionally biased region" description="Basic and acidic residues" evidence="2">
    <location>
        <begin position="1713"/>
        <end position="1727"/>
    </location>
</feature>
<feature type="compositionally biased region" description="Basic and acidic residues" evidence="2">
    <location>
        <begin position="1966"/>
        <end position="1983"/>
    </location>
</feature>
<feature type="compositionally biased region" description="Polar residues" evidence="2">
    <location>
        <begin position="1955"/>
        <end position="1965"/>
    </location>
</feature>
<dbReference type="OrthoDB" id="8945866at2759"/>
<feature type="compositionally biased region" description="Polar residues" evidence="2">
    <location>
        <begin position="2336"/>
        <end position="2348"/>
    </location>
</feature>
<feature type="compositionally biased region" description="Basic and acidic residues" evidence="2">
    <location>
        <begin position="1290"/>
        <end position="1326"/>
    </location>
</feature>
<dbReference type="InterPro" id="IPR052303">
    <property type="entry name" value="CEFIP"/>
</dbReference>
<dbReference type="InterPro" id="IPR027838">
    <property type="entry name" value="DUF4585"/>
</dbReference>
<proteinExistence type="predicted"/>
<feature type="compositionally biased region" description="Basic and acidic residues" evidence="2">
    <location>
        <begin position="1350"/>
        <end position="1401"/>
    </location>
</feature>
<feature type="compositionally biased region" description="Basic and acidic residues" evidence="2">
    <location>
        <begin position="575"/>
        <end position="595"/>
    </location>
</feature>
<feature type="region of interest" description="Disordered" evidence="2">
    <location>
        <begin position="1813"/>
        <end position="1848"/>
    </location>
</feature>
<feature type="compositionally biased region" description="Basic and acidic residues" evidence="2">
    <location>
        <begin position="1500"/>
        <end position="1521"/>
    </location>
</feature>
<feature type="region of interest" description="Disordered" evidence="2">
    <location>
        <begin position="516"/>
        <end position="543"/>
    </location>
</feature>
<feature type="compositionally biased region" description="Polar residues" evidence="2">
    <location>
        <begin position="2171"/>
        <end position="2180"/>
    </location>
</feature>
<feature type="compositionally biased region" description="Basic and acidic residues" evidence="2">
    <location>
        <begin position="1091"/>
        <end position="1107"/>
    </location>
</feature>
<feature type="compositionally biased region" description="Low complexity" evidence="2">
    <location>
        <begin position="3742"/>
        <end position="3756"/>
    </location>
</feature>
<feature type="region of interest" description="Disordered" evidence="2">
    <location>
        <begin position="1707"/>
        <end position="1727"/>
    </location>
</feature>
<dbReference type="GeneTree" id="ENSGT00730000111333"/>
<feature type="compositionally biased region" description="Polar residues" evidence="2">
    <location>
        <begin position="409"/>
        <end position="428"/>
    </location>
</feature>
<dbReference type="Proteomes" id="UP000694389">
    <property type="component" value="Unassembled WGS sequence"/>
</dbReference>
<feature type="compositionally biased region" description="Low complexity" evidence="2">
    <location>
        <begin position="3933"/>
        <end position="3957"/>
    </location>
</feature>
<feature type="region of interest" description="Disordered" evidence="2">
    <location>
        <begin position="1740"/>
        <end position="1771"/>
    </location>
</feature>
<feature type="region of interest" description="Disordered" evidence="2">
    <location>
        <begin position="2665"/>
        <end position="2691"/>
    </location>
</feature>
<feature type="compositionally biased region" description="Basic and acidic residues" evidence="2">
    <location>
        <begin position="1891"/>
        <end position="1908"/>
    </location>
</feature>
<feature type="region of interest" description="Disordered" evidence="2">
    <location>
        <begin position="1875"/>
        <end position="2037"/>
    </location>
</feature>
<feature type="compositionally biased region" description="Basic and acidic residues" evidence="2">
    <location>
        <begin position="2830"/>
        <end position="2861"/>
    </location>
</feature>
<feature type="region of interest" description="Disordered" evidence="2">
    <location>
        <begin position="2536"/>
        <end position="2616"/>
    </location>
</feature>
<feature type="compositionally biased region" description="Basic and acidic residues" evidence="2">
    <location>
        <begin position="3121"/>
        <end position="3349"/>
    </location>
</feature>
<feature type="compositionally biased region" description="Basic and acidic residues" evidence="2">
    <location>
        <begin position="2217"/>
        <end position="2229"/>
    </location>
</feature>
<feature type="compositionally biased region" description="Basic and acidic residues" evidence="2">
    <location>
        <begin position="2536"/>
        <end position="2550"/>
    </location>
</feature>
<feature type="compositionally biased region" description="Low complexity" evidence="2">
    <location>
        <begin position="22"/>
        <end position="32"/>
    </location>
</feature>
<reference evidence="4" key="2">
    <citation type="submission" date="2025-09" db="UniProtKB">
        <authorList>
            <consortium name="Ensembl"/>
        </authorList>
    </citation>
    <scope>IDENTIFICATION</scope>
</reference>
<feature type="compositionally biased region" description="Basic and acidic residues" evidence="2">
    <location>
        <begin position="2777"/>
        <end position="2803"/>
    </location>
</feature>
<feature type="compositionally biased region" description="Polar residues" evidence="2">
    <location>
        <begin position="3021"/>
        <end position="3039"/>
    </location>
</feature>
<feature type="region of interest" description="Disordered" evidence="2">
    <location>
        <begin position="3919"/>
        <end position="3968"/>
    </location>
</feature>
<feature type="compositionally biased region" description="Polar residues" evidence="2">
    <location>
        <begin position="2191"/>
        <end position="2216"/>
    </location>
</feature>
<feature type="region of interest" description="Disordered" evidence="2">
    <location>
        <begin position="567"/>
        <end position="601"/>
    </location>
</feature>
<feature type="compositionally biased region" description="Basic and acidic residues" evidence="2">
    <location>
        <begin position="3047"/>
        <end position="3068"/>
    </location>
</feature>
<evidence type="ECO:0000313" key="4">
    <source>
        <dbReference type="Ensembl" id="ENSDLAP00005078505.1"/>
    </source>
</evidence>
<organism evidence="4 5">
    <name type="scientific">Dicentrarchus labrax</name>
    <name type="common">European seabass</name>
    <name type="synonym">Morone labrax</name>
    <dbReference type="NCBI Taxonomy" id="13489"/>
    <lineage>
        <taxon>Eukaryota</taxon>
        <taxon>Metazoa</taxon>
        <taxon>Chordata</taxon>
        <taxon>Craniata</taxon>
        <taxon>Vertebrata</taxon>
        <taxon>Euteleostomi</taxon>
        <taxon>Actinopterygii</taxon>
        <taxon>Neopterygii</taxon>
        <taxon>Teleostei</taxon>
        <taxon>Neoteleostei</taxon>
        <taxon>Acanthomorphata</taxon>
        <taxon>Eupercaria</taxon>
        <taxon>Moronidae</taxon>
        <taxon>Dicentrarchus</taxon>
    </lineage>
</organism>
<feature type="region of interest" description="Disordered" evidence="2">
    <location>
        <begin position="3689"/>
        <end position="3710"/>
    </location>
</feature>
<dbReference type="PANTHER" id="PTHR33775">
    <property type="entry name" value="CARDIAC-ENRICHED FHL2-INTERACTING PROTEIN-RELATED"/>
    <property type="match status" value="1"/>
</dbReference>
<feature type="compositionally biased region" description="Basic and acidic residues" evidence="2">
    <location>
        <begin position="1117"/>
        <end position="1133"/>
    </location>
</feature>
<feature type="region of interest" description="Disordered" evidence="2">
    <location>
        <begin position="1"/>
        <end position="38"/>
    </location>
</feature>
<feature type="compositionally biased region" description="Polar residues" evidence="2">
    <location>
        <begin position="2551"/>
        <end position="2564"/>
    </location>
</feature>
<feature type="compositionally biased region" description="Basic and acidic residues" evidence="2">
    <location>
        <begin position="2349"/>
        <end position="2381"/>
    </location>
</feature>
<feature type="compositionally biased region" description="Basic and acidic residues" evidence="2">
    <location>
        <begin position="1993"/>
        <end position="2011"/>
    </location>
</feature>
<feature type="compositionally biased region" description="Basic and acidic residues" evidence="2">
    <location>
        <begin position="3080"/>
        <end position="3091"/>
    </location>
</feature>
<feature type="compositionally biased region" description="Low complexity" evidence="2">
    <location>
        <begin position="1488"/>
        <end position="1499"/>
    </location>
</feature>
<feature type="compositionally biased region" description="Polar residues" evidence="2">
    <location>
        <begin position="2388"/>
        <end position="2434"/>
    </location>
</feature>
<feature type="compositionally biased region" description="Polar residues" evidence="2">
    <location>
        <begin position="3991"/>
        <end position="4002"/>
    </location>
</feature>
<protein>
    <recommendedName>
        <fullName evidence="3">DUF4585 domain-containing protein</fullName>
    </recommendedName>
</protein>